<name>A0ACC3NYL2_9PEZI</name>
<reference evidence="1" key="1">
    <citation type="submission" date="2023-07" db="EMBL/GenBank/DDBJ databases">
        <title>Black Yeasts Isolated from many extreme environments.</title>
        <authorList>
            <person name="Coleine C."/>
            <person name="Stajich J.E."/>
            <person name="Selbmann L."/>
        </authorList>
    </citation>
    <scope>NUCLEOTIDE SEQUENCE</scope>
    <source>
        <strain evidence="1">CCFEE 5714</strain>
    </source>
</reference>
<evidence type="ECO:0000313" key="1">
    <source>
        <dbReference type="EMBL" id="KAK3725341.1"/>
    </source>
</evidence>
<organism evidence="1 2">
    <name type="scientific">Vermiconidia calcicola</name>
    <dbReference type="NCBI Taxonomy" id="1690605"/>
    <lineage>
        <taxon>Eukaryota</taxon>
        <taxon>Fungi</taxon>
        <taxon>Dikarya</taxon>
        <taxon>Ascomycota</taxon>
        <taxon>Pezizomycotina</taxon>
        <taxon>Dothideomycetes</taxon>
        <taxon>Dothideomycetidae</taxon>
        <taxon>Mycosphaerellales</taxon>
        <taxon>Extremaceae</taxon>
        <taxon>Vermiconidia</taxon>
    </lineage>
</organism>
<dbReference type="EMBL" id="JAUTXU010000002">
    <property type="protein sequence ID" value="KAK3725341.1"/>
    <property type="molecule type" value="Genomic_DNA"/>
</dbReference>
<protein>
    <submittedName>
        <fullName evidence="1">Uncharacterized protein</fullName>
    </submittedName>
</protein>
<gene>
    <name evidence="1" type="ORF">LTR37_000311</name>
</gene>
<sequence>MVANPLRYGVSEWSLTGLTPASCKNVKASRVAEAIFSVEGKLLETKEYESRVTPGKMTGVLAIIEGVHFWAREDALNDDKNQLDPTVLRPMSRLGGISYGRVLEGVEVPRPQWDEMKPEAEAAGLAKPKSDGQ</sequence>
<dbReference type="Proteomes" id="UP001281147">
    <property type="component" value="Unassembled WGS sequence"/>
</dbReference>
<accession>A0ACC3NYL2</accession>
<comment type="caution">
    <text evidence="1">The sequence shown here is derived from an EMBL/GenBank/DDBJ whole genome shotgun (WGS) entry which is preliminary data.</text>
</comment>
<evidence type="ECO:0000313" key="2">
    <source>
        <dbReference type="Proteomes" id="UP001281147"/>
    </source>
</evidence>
<keyword evidence="2" id="KW-1185">Reference proteome</keyword>
<proteinExistence type="predicted"/>